<accession>A0A3B1BZL0</accession>
<name>A0A3B1BZL0_9ZZZZ</name>
<dbReference type="PANTHER" id="PTHR13754">
    <property type="entry name" value="METALLO-BETA-LACTAMASE SUPERFAMILY PROTEIN"/>
    <property type="match status" value="1"/>
</dbReference>
<gene>
    <name evidence="2" type="ORF">MNBD_NITROSPINAE04-781</name>
</gene>
<dbReference type="InterPro" id="IPR036866">
    <property type="entry name" value="RibonucZ/Hydroxyglut_hydro"/>
</dbReference>
<dbReference type="SUPFAM" id="SSF56281">
    <property type="entry name" value="Metallo-hydrolase/oxidoreductase"/>
    <property type="match status" value="1"/>
</dbReference>
<protein>
    <recommendedName>
        <fullName evidence="1">Metallo-beta-lactamase domain-containing protein</fullName>
    </recommendedName>
</protein>
<evidence type="ECO:0000313" key="2">
    <source>
        <dbReference type="EMBL" id="VAX21252.1"/>
    </source>
</evidence>
<dbReference type="GO" id="GO:0016740">
    <property type="term" value="F:transferase activity"/>
    <property type="evidence" value="ECO:0007669"/>
    <property type="project" value="TreeGrafter"/>
</dbReference>
<sequence>MGETLEAINAKLTILVDNTIMELIPNSDFIKRRSGPHHNFIAEHGFSALIETDDEKVLIDTGVTGIAMKHNLDLMGVKMKDIDVIVFSHGHNDHTGGLDKVKGKIIAHPDSFYERCLSPKPGVKFDLTSPKPNPKKHKIEYHTKPVKLAKGVMTTGEVPRVHKWEELPVFNIVKNGIVYKDSVKDDMGIVINTKKGLVVIQGCSHAGIINTVIAAKKVSGVDKVHCVIGGFHLIGPAEKKIDRTIGEFKKLNIDKVI</sequence>
<dbReference type="InterPro" id="IPR052926">
    <property type="entry name" value="Metallo-beta-lactamase_dom"/>
</dbReference>
<feature type="non-terminal residue" evidence="2">
    <location>
        <position position="257"/>
    </location>
</feature>
<organism evidence="2">
    <name type="scientific">hydrothermal vent metagenome</name>
    <dbReference type="NCBI Taxonomy" id="652676"/>
    <lineage>
        <taxon>unclassified sequences</taxon>
        <taxon>metagenomes</taxon>
        <taxon>ecological metagenomes</taxon>
    </lineage>
</organism>
<dbReference type="InterPro" id="IPR001279">
    <property type="entry name" value="Metallo-B-lactamas"/>
</dbReference>
<dbReference type="CDD" id="cd07713">
    <property type="entry name" value="DHPS-like_MBL-fold"/>
    <property type="match status" value="1"/>
</dbReference>
<dbReference type="PANTHER" id="PTHR13754:SF18">
    <property type="entry name" value="7,8-DIHYDROPTERIN-6-METHYL-4-(BETA-D-RIBOFURANOSYL)-AMINOBENZENE-5'-PHOSPHATE SYNTHASE"/>
    <property type="match status" value="1"/>
</dbReference>
<dbReference type="Pfam" id="PF00753">
    <property type="entry name" value="Lactamase_B"/>
    <property type="match status" value="1"/>
</dbReference>
<evidence type="ECO:0000259" key="1">
    <source>
        <dbReference type="Pfam" id="PF00753"/>
    </source>
</evidence>
<dbReference type="InterPro" id="IPR041712">
    <property type="entry name" value="DHPS-like_MBL-fold"/>
</dbReference>
<reference evidence="2" key="1">
    <citation type="submission" date="2018-06" db="EMBL/GenBank/DDBJ databases">
        <authorList>
            <person name="Zhirakovskaya E."/>
        </authorList>
    </citation>
    <scope>NUCLEOTIDE SEQUENCE</scope>
</reference>
<proteinExistence type="predicted"/>
<dbReference type="EMBL" id="UOGA01000196">
    <property type="protein sequence ID" value="VAX21252.1"/>
    <property type="molecule type" value="Genomic_DNA"/>
</dbReference>
<dbReference type="Gene3D" id="3.60.15.10">
    <property type="entry name" value="Ribonuclease Z/Hydroxyacylglutathione hydrolase-like"/>
    <property type="match status" value="1"/>
</dbReference>
<feature type="domain" description="Metallo-beta-lactamase" evidence="1">
    <location>
        <begin position="45"/>
        <end position="143"/>
    </location>
</feature>
<dbReference type="AlphaFoldDB" id="A0A3B1BZL0"/>